<feature type="transmembrane region" description="Helical" evidence="1">
    <location>
        <begin position="6"/>
        <end position="23"/>
    </location>
</feature>
<evidence type="ECO:0000313" key="4">
    <source>
        <dbReference type="Proteomes" id="UP000071392"/>
    </source>
</evidence>
<keyword evidence="1" id="KW-1133">Transmembrane helix</keyword>
<feature type="transmembrane region" description="Helical" evidence="1">
    <location>
        <begin position="177"/>
        <end position="194"/>
    </location>
</feature>
<feature type="transmembrane region" description="Helical" evidence="1">
    <location>
        <begin position="137"/>
        <end position="157"/>
    </location>
</feature>
<reference evidence="3 4" key="1">
    <citation type="submission" date="2016-02" db="EMBL/GenBank/DDBJ databases">
        <authorList>
            <person name="Wen L."/>
            <person name="He K."/>
            <person name="Yang H."/>
        </authorList>
    </citation>
    <scope>NUCLEOTIDE SEQUENCE [LARGE SCALE GENOMIC DNA]</scope>
    <source>
        <strain evidence="3 4">CV41</strain>
    </source>
</reference>
<dbReference type="Pfam" id="PF02517">
    <property type="entry name" value="Rce1-like"/>
    <property type="match status" value="1"/>
</dbReference>
<dbReference type="PANTHER" id="PTHR43592:SF15">
    <property type="entry name" value="CAAX AMINO TERMINAL PROTEASE FAMILY PROTEIN"/>
    <property type="match status" value="1"/>
</dbReference>
<dbReference type="EMBL" id="LSZP01000061">
    <property type="protein sequence ID" value="KXU34109.1"/>
    <property type="molecule type" value="Genomic_DNA"/>
</dbReference>
<gene>
    <name evidence="3" type="ORF">AXK12_07980</name>
</gene>
<keyword evidence="1" id="KW-0472">Membrane</keyword>
<keyword evidence="1" id="KW-0812">Transmembrane</keyword>
<evidence type="ECO:0000259" key="2">
    <source>
        <dbReference type="Pfam" id="PF02517"/>
    </source>
</evidence>
<dbReference type="Proteomes" id="UP000071392">
    <property type="component" value="Unassembled WGS sequence"/>
</dbReference>
<feature type="transmembrane region" description="Helical" evidence="1">
    <location>
        <begin position="92"/>
        <end position="116"/>
    </location>
</feature>
<name>A0A139SHT3_9BACT</name>
<feature type="domain" description="CAAX prenyl protease 2/Lysostaphin resistance protein A-like" evidence="2">
    <location>
        <begin position="183"/>
        <end position="266"/>
    </location>
</feature>
<sequence length="279" mass="29640">MLGPQIVGLIEVVFVVSGLFLLVRHVLSASGRKAAAAARARADTTLLWDISSTDFLLFIFCVITGGLLAQMICSPLLALFGIDINAESDRSAATLLLGGAFHGGMLAGVAFFRLALRREEKTRTAPRSVWARGLGTLLIALPLVAASALAWQSLLRLCGIEIHEQDLVGIFAETDSALILGSMALLAVVSAPITEELVFRAGLFRFLRTRTPRWVALALPALLFAAMHANLASFVPLAVLGIVFALAYERSGTIAVPILAHALFNLNTIVMILAGLGVE</sequence>
<dbReference type="InterPro" id="IPR003675">
    <property type="entry name" value="Rce1/LyrA-like_dom"/>
</dbReference>
<accession>A0A139SHT3</accession>
<feature type="transmembrane region" description="Helical" evidence="1">
    <location>
        <begin position="254"/>
        <end position="278"/>
    </location>
</feature>
<dbReference type="AlphaFoldDB" id="A0A139SHT3"/>
<proteinExistence type="predicted"/>
<dbReference type="PANTHER" id="PTHR43592">
    <property type="entry name" value="CAAX AMINO TERMINAL PROTEASE"/>
    <property type="match status" value="1"/>
</dbReference>
<feature type="transmembrane region" description="Helical" evidence="1">
    <location>
        <begin position="55"/>
        <end position="80"/>
    </location>
</feature>
<protein>
    <recommendedName>
        <fullName evidence="2">CAAX prenyl protease 2/Lysostaphin resistance protein A-like domain-containing protein</fullName>
    </recommendedName>
</protein>
<dbReference type="STRING" id="1548208.AXK12_07980"/>
<evidence type="ECO:0000313" key="3">
    <source>
        <dbReference type="EMBL" id="KXU34109.1"/>
    </source>
</evidence>
<evidence type="ECO:0000256" key="1">
    <source>
        <dbReference type="SAM" id="Phobius"/>
    </source>
</evidence>
<feature type="transmembrane region" description="Helical" evidence="1">
    <location>
        <begin position="215"/>
        <end position="248"/>
    </location>
</feature>
<organism evidence="3 4">
    <name type="scientific">Cephaloticoccus capnophilus</name>
    <dbReference type="NCBI Taxonomy" id="1548208"/>
    <lineage>
        <taxon>Bacteria</taxon>
        <taxon>Pseudomonadati</taxon>
        <taxon>Verrucomicrobiota</taxon>
        <taxon>Opitutia</taxon>
        <taxon>Opitutales</taxon>
        <taxon>Opitutaceae</taxon>
        <taxon>Cephaloticoccus</taxon>
    </lineage>
</organism>
<dbReference type="GO" id="GO:0080120">
    <property type="term" value="P:CAAX-box protein maturation"/>
    <property type="evidence" value="ECO:0007669"/>
    <property type="project" value="UniProtKB-ARBA"/>
</dbReference>
<dbReference type="GO" id="GO:0004175">
    <property type="term" value="F:endopeptidase activity"/>
    <property type="evidence" value="ECO:0007669"/>
    <property type="project" value="UniProtKB-ARBA"/>
</dbReference>
<keyword evidence="4" id="KW-1185">Reference proteome</keyword>
<comment type="caution">
    <text evidence="3">The sequence shown here is derived from an EMBL/GenBank/DDBJ whole genome shotgun (WGS) entry which is preliminary data.</text>
</comment>